<keyword evidence="3" id="KW-1185">Reference proteome</keyword>
<evidence type="ECO:0000313" key="3">
    <source>
        <dbReference type="Proteomes" id="UP000597617"/>
    </source>
</evidence>
<dbReference type="Proteomes" id="UP000597617">
    <property type="component" value="Unassembled WGS sequence"/>
</dbReference>
<feature type="signal peptide" evidence="1">
    <location>
        <begin position="1"/>
        <end position="25"/>
    </location>
</feature>
<keyword evidence="1" id="KW-0732">Signal</keyword>
<comment type="caution">
    <text evidence="2">The sequence shown here is derived from an EMBL/GenBank/DDBJ whole genome shotgun (WGS) entry which is preliminary data.</text>
</comment>
<organism evidence="2 3">
    <name type="scientific">Hymenobacter jeongseonensis</name>
    <dbReference type="NCBI Taxonomy" id="2791027"/>
    <lineage>
        <taxon>Bacteria</taxon>
        <taxon>Pseudomonadati</taxon>
        <taxon>Bacteroidota</taxon>
        <taxon>Cytophagia</taxon>
        <taxon>Cytophagales</taxon>
        <taxon>Hymenobacteraceae</taxon>
        <taxon>Hymenobacter</taxon>
    </lineage>
</organism>
<dbReference type="InterPro" id="IPR007815">
    <property type="entry name" value="Emycin_Estase"/>
</dbReference>
<dbReference type="SUPFAM" id="SSF159501">
    <property type="entry name" value="EreA/ChaN-like"/>
    <property type="match status" value="1"/>
</dbReference>
<dbReference type="PANTHER" id="PTHR31299:SF0">
    <property type="entry name" value="ESTERASE, PUTATIVE (AFU_ORTHOLOGUE AFUA_1G05850)-RELATED"/>
    <property type="match status" value="1"/>
</dbReference>
<dbReference type="Gene3D" id="3.40.1660.10">
    <property type="entry name" value="EreA-like (biosynthetic domain)"/>
    <property type="match status" value="1"/>
</dbReference>
<protein>
    <submittedName>
        <fullName evidence="2">Erythromycin esterase family protein</fullName>
    </submittedName>
</protein>
<dbReference type="InterPro" id="IPR052036">
    <property type="entry name" value="Hydrolase/PRTase-associated"/>
</dbReference>
<dbReference type="CDD" id="cd14728">
    <property type="entry name" value="Ere-like"/>
    <property type="match status" value="1"/>
</dbReference>
<accession>A0ABS0IJN3</accession>
<dbReference type="EMBL" id="JADQDQ010000006">
    <property type="protein sequence ID" value="MBF9238558.1"/>
    <property type="molecule type" value="Genomic_DNA"/>
</dbReference>
<dbReference type="RefSeq" id="WP_196282935.1">
    <property type="nucleotide sequence ID" value="NZ_JADQDQ010000006.1"/>
</dbReference>
<dbReference type="SUPFAM" id="SSF49464">
    <property type="entry name" value="Carboxypeptidase regulatory domain-like"/>
    <property type="match status" value="1"/>
</dbReference>
<dbReference type="Gene3D" id="3.30.1870.10">
    <property type="entry name" value="EreA-like, domain 2"/>
    <property type="match status" value="1"/>
</dbReference>
<dbReference type="PANTHER" id="PTHR31299">
    <property type="entry name" value="ESTERASE, PUTATIVE (AFU_ORTHOLOGUE AFUA_1G05850)-RELATED"/>
    <property type="match status" value="1"/>
</dbReference>
<evidence type="ECO:0000313" key="2">
    <source>
        <dbReference type="EMBL" id="MBF9238558.1"/>
    </source>
</evidence>
<reference evidence="2 3" key="1">
    <citation type="submission" date="2020-11" db="EMBL/GenBank/DDBJ databases">
        <authorList>
            <person name="Kim M.K."/>
        </authorList>
    </citation>
    <scope>NUCLEOTIDE SEQUENCE [LARGE SCALE GENOMIC DNA]</scope>
    <source>
        <strain evidence="2 3">BT683</strain>
    </source>
</reference>
<dbReference type="Gene3D" id="1.20.1440.30">
    <property type="entry name" value="Biosynthetic Protein domain"/>
    <property type="match status" value="1"/>
</dbReference>
<proteinExistence type="predicted"/>
<feature type="chain" id="PRO_5046935397" evidence="1">
    <location>
        <begin position="26"/>
        <end position="859"/>
    </location>
</feature>
<dbReference type="Pfam" id="PF05139">
    <property type="entry name" value="Erythro_esteras"/>
    <property type="match status" value="1"/>
</dbReference>
<evidence type="ECO:0000256" key="1">
    <source>
        <dbReference type="SAM" id="SignalP"/>
    </source>
</evidence>
<gene>
    <name evidence="2" type="ORF">I2I05_14220</name>
</gene>
<name>A0ABS0IJN3_9BACT</name>
<dbReference type="InterPro" id="IPR008969">
    <property type="entry name" value="CarboxyPept-like_regulatory"/>
</dbReference>
<dbReference type="Pfam" id="PF13715">
    <property type="entry name" value="CarbopepD_reg_2"/>
    <property type="match status" value="1"/>
</dbReference>
<sequence length="859" mass="94217">MLTNFKGFIGLFLCCGLLFSARAQAPASLPVHVVRSIDPADADFQDLEFLLQEIGPARVVMLGEPTHGEGNVFEAKARLIRFLREKMGFTTLAFESGFYDLRKAQQALETGNSAQEALGNSVFGVWTSTQEFQAVLPLVGSGKLRVAGFDPQLFSEGYAGDLVDDLQVFLSKEKGGAALHYDYLEEVISFMGEHFMFLPSTQLADFEKEMAKAQRLVDKAAASTNVARRADAAFWQQCLRSLLAQARDYEAHDSGTKDEKEFKAADSNPRDAQMADNLLWYLRAHPQEKVICWAALPHLANKVEALNDVEIQTFRPMGRAVKAALGPDQVYILGTLAGGGTHGFAGMGGYQPVPPPAAGTLEAELLAQGAEFSFVSLKHDAPGRALTTYAFEYKPLTGPWSEVVDGFLFLRAVNPPHGAKLVPNAPAPPADTAALARAIPGAINPAARPQRVRPGTAGQTIRGTVLDRKTSQPVPYASVSVPGQGVGTVADGQGRFALRVIGTTALQISSVGYATAALTPKLSGEPLTVRLVPAAYELQDVQVRGESLDPRRIMKKVLAALPTNYEQEDYAAEVYTHRRLSHFDTLRYDGEYVSRVFEPAGHRDFNGGFLMRGPRQQHQVREVRVRQPLPPPAKPGALIKGGHGFFTSTADPVRISPLFKTGTWRKFNLRLDSVVERGGETVYIIGFAVRRPTHRSTGTYLQSGYSGRFFVRQQDHAVVHYEALWELDTVKMNAIARKHHPRRDGISQLYTSVYADDRTDHVVDYARGANGRYHVSRSAAQGLSVGRVLRGNRHFHTQMSVEQYFTVVPALAPTLETAPTNAASEFEQLGHTVYHPQFWDRYQLPTLTLKTPAPAAAKP</sequence>
<dbReference type="Gene3D" id="2.60.40.1120">
    <property type="entry name" value="Carboxypeptidase-like, regulatory domain"/>
    <property type="match status" value="1"/>
</dbReference>